<evidence type="ECO:0000313" key="2">
    <source>
        <dbReference type="EMBL" id="KAL3513819.1"/>
    </source>
</evidence>
<sequence length="116" mass="13843">MQVSKKLHMYYSLITCFLPIHVRLAFLPYMYKWESSLRGSRDTYTYIHRGSRDTYTYIHISELSRDTSTYIRFENCENSESSNYLFKSSIYQDLKIFIKCSSGLTYQDLKNSILNI</sequence>
<accession>A0ABD2Z4X8</accession>
<feature type="transmembrane region" description="Helical" evidence="1">
    <location>
        <begin position="12"/>
        <end position="31"/>
    </location>
</feature>
<keyword evidence="1" id="KW-1133">Transmembrane helix</keyword>
<gene>
    <name evidence="2" type="ORF">ACH5RR_026536</name>
</gene>
<keyword evidence="1" id="KW-0812">Transmembrane</keyword>
<protein>
    <submittedName>
        <fullName evidence="2">Uncharacterized protein</fullName>
    </submittedName>
</protein>
<proteinExistence type="predicted"/>
<keyword evidence="3" id="KW-1185">Reference proteome</keyword>
<dbReference type="AlphaFoldDB" id="A0ABD2Z4X8"/>
<reference evidence="2 3" key="1">
    <citation type="submission" date="2024-11" db="EMBL/GenBank/DDBJ databases">
        <title>A near-complete genome assembly of Cinchona calisaya.</title>
        <authorList>
            <person name="Lian D.C."/>
            <person name="Zhao X.W."/>
            <person name="Wei L."/>
        </authorList>
    </citation>
    <scope>NUCLEOTIDE SEQUENCE [LARGE SCALE GENOMIC DNA]</scope>
    <source>
        <tissue evidence="2">Nenye</tissue>
    </source>
</reference>
<dbReference type="Proteomes" id="UP001630127">
    <property type="component" value="Unassembled WGS sequence"/>
</dbReference>
<name>A0ABD2Z4X8_9GENT</name>
<comment type="caution">
    <text evidence="2">The sequence shown here is derived from an EMBL/GenBank/DDBJ whole genome shotgun (WGS) entry which is preliminary data.</text>
</comment>
<evidence type="ECO:0000256" key="1">
    <source>
        <dbReference type="SAM" id="Phobius"/>
    </source>
</evidence>
<dbReference type="EMBL" id="JBJUIK010000011">
    <property type="protein sequence ID" value="KAL3513819.1"/>
    <property type="molecule type" value="Genomic_DNA"/>
</dbReference>
<organism evidence="2 3">
    <name type="scientific">Cinchona calisaya</name>
    <dbReference type="NCBI Taxonomy" id="153742"/>
    <lineage>
        <taxon>Eukaryota</taxon>
        <taxon>Viridiplantae</taxon>
        <taxon>Streptophyta</taxon>
        <taxon>Embryophyta</taxon>
        <taxon>Tracheophyta</taxon>
        <taxon>Spermatophyta</taxon>
        <taxon>Magnoliopsida</taxon>
        <taxon>eudicotyledons</taxon>
        <taxon>Gunneridae</taxon>
        <taxon>Pentapetalae</taxon>
        <taxon>asterids</taxon>
        <taxon>lamiids</taxon>
        <taxon>Gentianales</taxon>
        <taxon>Rubiaceae</taxon>
        <taxon>Cinchonoideae</taxon>
        <taxon>Cinchoneae</taxon>
        <taxon>Cinchona</taxon>
    </lineage>
</organism>
<evidence type="ECO:0000313" key="3">
    <source>
        <dbReference type="Proteomes" id="UP001630127"/>
    </source>
</evidence>
<keyword evidence="1" id="KW-0472">Membrane</keyword>